<keyword evidence="1" id="KW-0472">Membrane</keyword>
<dbReference type="AlphaFoldDB" id="V4HQT1"/>
<evidence type="ECO:0000313" key="3">
    <source>
        <dbReference type="EMBL" id="ESP93190.1"/>
    </source>
</evidence>
<dbReference type="Gene3D" id="3.20.20.450">
    <property type="entry name" value="EAL domain"/>
    <property type="match status" value="1"/>
</dbReference>
<keyword evidence="1" id="KW-1133">Transmembrane helix</keyword>
<dbReference type="SUPFAM" id="SSF141868">
    <property type="entry name" value="EAL domain-like"/>
    <property type="match status" value="1"/>
</dbReference>
<dbReference type="InterPro" id="IPR043128">
    <property type="entry name" value="Rev_trsase/Diguanyl_cyclase"/>
</dbReference>
<evidence type="ECO:0000313" key="4">
    <source>
        <dbReference type="Proteomes" id="UP000017820"/>
    </source>
</evidence>
<dbReference type="PANTHER" id="PTHR33121:SF70">
    <property type="entry name" value="SIGNALING PROTEIN YKOW"/>
    <property type="match status" value="1"/>
</dbReference>
<dbReference type="PANTHER" id="PTHR33121">
    <property type="entry name" value="CYCLIC DI-GMP PHOSPHODIESTERASE PDEF"/>
    <property type="match status" value="1"/>
</dbReference>
<feature type="transmembrane region" description="Helical" evidence="1">
    <location>
        <begin position="77"/>
        <end position="95"/>
    </location>
</feature>
<dbReference type="GO" id="GO:0071111">
    <property type="term" value="F:cyclic-guanylate-specific phosphodiesterase activity"/>
    <property type="evidence" value="ECO:0007669"/>
    <property type="project" value="InterPro"/>
</dbReference>
<feature type="transmembrane region" description="Helical" evidence="1">
    <location>
        <begin position="151"/>
        <end position="169"/>
    </location>
</feature>
<dbReference type="PROSITE" id="PS50883">
    <property type="entry name" value="EAL"/>
    <property type="match status" value="1"/>
</dbReference>
<protein>
    <submittedName>
        <fullName evidence="3">EAL domain protein</fullName>
    </submittedName>
</protein>
<dbReference type="SMART" id="SM00052">
    <property type="entry name" value="EAL"/>
    <property type="match status" value="1"/>
</dbReference>
<feature type="transmembrane region" description="Helical" evidence="1">
    <location>
        <begin position="181"/>
        <end position="205"/>
    </location>
</feature>
<feature type="domain" description="EAL" evidence="2">
    <location>
        <begin position="510"/>
        <end position="757"/>
    </location>
</feature>
<dbReference type="InterPro" id="IPR050706">
    <property type="entry name" value="Cyclic-di-GMP_PDE-like"/>
</dbReference>
<comment type="caution">
    <text evidence="3">The sequence shown here is derived from an EMBL/GenBank/DDBJ whole genome shotgun (WGS) entry which is preliminary data.</text>
</comment>
<dbReference type="Proteomes" id="UP000017820">
    <property type="component" value="Unassembled WGS sequence"/>
</dbReference>
<feature type="transmembrane region" description="Helical" evidence="1">
    <location>
        <begin position="101"/>
        <end position="122"/>
    </location>
</feature>
<dbReference type="Gene3D" id="3.30.70.270">
    <property type="match status" value="1"/>
</dbReference>
<dbReference type="CDD" id="cd01948">
    <property type="entry name" value="EAL"/>
    <property type="match status" value="1"/>
</dbReference>
<evidence type="ECO:0000259" key="2">
    <source>
        <dbReference type="PROSITE" id="PS50883"/>
    </source>
</evidence>
<proteinExistence type="predicted"/>
<dbReference type="PATRIC" id="fig|1353533.3.peg.2381"/>
<evidence type="ECO:0000256" key="1">
    <source>
        <dbReference type="SAM" id="Phobius"/>
    </source>
</evidence>
<feature type="transmembrane region" description="Helical" evidence="1">
    <location>
        <begin position="127"/>
        <end position="145"/>
    </location>
</feature>
<dbReference type="InterPro" id="IPR029787">
    <property type="entry name" value="Nucleotide_cyclase"/>
</dbReference>
<accession>V4HQT1</accession>
<sequence>MNCVQLDLSIVQNNNTKYLVLSTLSRFFLLEEEHKPRVNVPTWRLSALRIILATGLVLCFGIFLNSLPTAIDYNLDYVIALTTGFTLTLGALLFLSSHTFFITAHLLLVCIVVAGIMIKLFIPSLELAHLGSIFVYITPIIALILVGKRTAIFYAALNIVPFILILKNIDISIVPKGQRMYVDAILHIQLLLFFFLNCCIPLAVWRTSLAANRLNKHMHENNTLLKSQKQIYQRFFQKSFNAIILVDNQLNVVEANDKAKRLLSIQTQPLPLPLNRITPDNVEYLTYDNDLIEALPKTFEVDDKCIEIAAQEQHSNDIKAWYLQDVSDQQQLQQDLLTLDVAHQQAKYFDKATNLPNKTWLLEQLQAHIDRGEPFALLIADNLNKHVLDYMIDGEQHRTLYARINQLVEQDAELLDQIAYIGAGRIAILVEAKGPLKDIANRWHKQLDFWIKLGQHQFHSKYAIGIATYPEHGYIAERLLKSALQACELRAPNQMITVFDQLTRRQTLARHEMALLLEKSIELGELKLYLQSKHDIQKNIIGYEALARWHNSLLGWVPPSQFIPIAEEFGLVSHVTRTMLDKVCQFITANPEINVPVAINISSRDIEDPHFISQIQGITSKYGVAPQSIELELTEYSFADDHNHVMDKLNELGFMLSIDDFGTGYSNIARVLECPIQRLKLDRSLLTDITDLKKQRSLLLGLKTICENMQIALLAEGVETQEDFERLSKLGITEFQGYWFSKPCSANMLDLSLLATNNKALS</sequence>
<dbReference type="InterPro" id="IPR001633">
    <property type="entry name" value="EAL_dom"/>
</dbReference>
<organism evidence="3 4">
    <name type="scientific">Pseudoalteromonas luteoviolacea (strain 2ta16)</name>
    <dbReference type="NCBI Taxonomy" id="1353533"/>
    <lineage>
        <taxon>Bacteria</taxon>
        <taxon>Pseudomonadati</taxon>
        <taxon>Pseudomonadota</taxon>
        <taxon>Gammaproteobacteria</taxon>
        <taxon>Alteromonadales</taxon>
        <taxon>Pseudoalteromonadaceae</taxon>
        <taxon>Pseudoalteromonas</taxon>
    </lineage>
</organism>
<dbReference type="InterPro" id="IPR035919">
    <property type="entry name" value="EAL_sf"/>
</dbReference>
<dbReference type="SUPFAM" id="SSF55073">
    <property type="entry name" value="Nucleotide cyclase"/>
    <property type="match status" value="1"/>
</dbReference>
<reference evidence="3 4" key="1">
    <citation type="submission" date="2013-07" db="EMBL/GenBank/DDBJ databases">
        <title>Draft genome sequence of Pseudoalteromonas luteoviolacea 2ta16.</title>
        <authorList>
            <person name="Allen E.E."/>
            <person name="Azam F."/>
            <person name="Podell S."/>
        </authorList>
    </citation>
    <scope>NUCLEOTIDE SEQUENCE [LARGE SCALE GENOMIC DNA]</scope>
    <source>
        <strain evidence="3 4">2ta16</strain>
    </source>
</reference>
<dbReference type="EMBL" id="AUSV01000037">
    <property type="protein sequence ID" value="ESP93190.1"/>
    <property type="molecule type" value="Genomic_DNA"/>
</dbReference>
<dbReference type="Pfam" id="PF00563">
    <property type="entry name" value="EAL"/>
    <property type="match status" value="1"/>
</dbReference>
<feature type="transmembrane region" description="Helical" evidence="1">
    <location>
        <begin position="46"/>
        <end position="65"/>
    </location>
</feature>
<name>V4HQT1_PSEL2</name>
<keyword evidence="1" id="KW-0812">Transmembrane</keyword>
<gene>
    <name evidence="3" type="ORF">PL2TA16_03411</name>
</gene>